<dbReference type="GO" id="GO:0003924">
    <property type="term" value="F:GTPase activity"/>
    <property type="evidence" value="ECO:0007669"/>
    <property type="project" value="UniProtKB-UniRule"/>
</dbReference>
<dbReference type="NCBIfam" id="TIGR00450">
    <property type="entry name" value="mnmE_trmE_thdF"/>
    <property type="match status" value="1"/>
</dbReference>
<evidence type="ECO:0000256" key="2">
    <source>
        <dbReference type="ARBA" id="ARBA00022694"/>
    </source>
</evidence>
<keyword evidence="5 6" id="KW-0342">GTP-binding</keyword>
<dbReference type="Gene3D" id="3.40.50.300">
    <property type="entry name" value="P-loop containing nucleotide triphosphate hydrolases"/>
    <property type="match status" value="1"/>
</dbReference>
<feature type="binding site" evidence="6">
    <location>
        <position position="81"/>
    </location>
    <ligand>
        <name>(6S)-5-formyl-5,6,7,8-tetrahydrofolate</name>
        <dbReference type="ChEBI" id="CHEBI:57457"/>
    </ligand>
</feature>
<comment type="subcellular location">
    <subcellularLocation>
        <location evidence="6">Cytoplasm</location>
    </subcellularLocation>
</comment>
<evidence type="ECO:0000313" key="10">
    <source>
        <dbReference type="Proteomes" id="UP000321820"/>
    </source>
</evidence>
<comment type="subunit">
    <text evidence="6">Homodimer. Heterotetramer of two MnmE and two MnmG subunits.</text>
</comment>
<dbReference type="PRINTS" id="PR00326">
    <property type="entry name" value="GTP1OBG"/>
</dbReference>
<proteinExistence type="inferred from homology"/>
<feature type="binding site" evidence="6">
    <location>
        <begin position="226"/>
        <end position="231"/>
    </location>
    <ligand>
        <name>GTP</name>
        <dbReference type="ChEBI" id="CHEBI:37565"/>
    </ligand>
</feature>
<name>A0A5B9E9I1_9BACT</name>
<gene>
    <name evidence="6 9" type="primary">mnmE</name>
    <name evidence="6" type="synonym">trmE</name>
    <name evidence="9" type="ORF">FTW19_02460</name>
</gene>
<protein>
    <recommendedName>
        <fullName evidence="6">tRNA modification GTPase MnmE</fullName>
        <ecNumber evidence="6">3.6.-.-</ecNumber>
    </recommendedName>
</protein>
<dbReference type="PANTHER" id="PTHR42714:SF2">
    <property type="entry name" value="TRNA MODIFICATION GTPASE GTPBP3, MITOCHONDRIAL"/>
    <property type="match status" value="1"/>
</dbReference>
<dbReference type="GO" id="GO:0030488">
    <property type="term" value="P:tRNA methylation"/>
    <property type="evidence" value="ECO:0007669"/>
    <property type="project" value="TreeGrafter"/>
</dbReference>
<dbReference type="InterPro" id="IPR027417">
    <property type="entry name" value="P-loop_NTPase"/>
</dbReference>
<dbReference type="InterPro" id="IPR018948">
    <property type="entry name" value="GTP-bd_TrmE_N"/>
</dbReference>
<keyword evidence="6" id="KW-0378">Hydrolase</keyword>
<dbReference type="InterPro" id="IPR025867">
    <property type="entry name" value="MnmE_helical"/>
</dbReference>
<dbReference type="SUPFAM" id="SSF52540">
    <property type="entry name" value="P-loop containing nucleoside triphosphate hydrolases"/>
    <property type="match status" value="1"/>
</dbReference>
<evidence type="ECO:0000259" key="8">
    <source>
        <dbReference type="PROSITE" id="PS51709"/>
    </source>
</evidence>
<keyword evidence="6" id="KW-0963">Cytoplasm</keyword>
<dbReference type="Gene3D" id="3.30.1360.120">
    <property type="entry name" value="Probable tRNA modification gtpase trme, domain 1"/>
    <property type="match status" value="1"/>
</dbReference>
<sequence length="442" mass="47015">MEQETIVAIATPPGRGGIGVVRISGPAARSIAEPMLHLRAPMEAGRARFGDLLDEDGSKLDEVVTTYFAAPHSYTSDDVVEIAAHGSPVVLEMILRRAIDAGARLARPGEFTERAFLSGRLDLTQAEAVRDLIEAQTLHQARVAAQQLGGALAERVRPVKDALVKLIAALEAGIDFAEDDVDVMPQQAILDTLKEVRAPLAELAASYARGHLVREGVTMAIVGRPNAGKSSLFNRLVERERAIVTAAAGTTRDLVTERVSLGGIPVELVDTAGIRESSDEAESIGIRKTREAMADADLVLLVLDATQTINDEERAWMEELRQREAVVVWNKIDVAATAGEGIEVSALTGEGIGDLRDLLLAKLKTGAVTSETAMLTNLRQQQAVQQAIDGLDAAITAAGAGIPHEMVLLDIYGALRGLDELTGATTADDVLNLIFSSFCIGK</sequence>
<dbReference type="InterPro" id="IPR006073">
    <property type="entry name" value="GTP-bd"/>
</dbReference>
<accession>A0A5B9E9I1</accession>
<feature type="binding site" evidence="6">
    <location>
        <position position="120"/>
    </location>
    <ligand>
        <name>(6S)-5-formyl-5,6,7,8-tetrahydrofolate</name>
        <dbReference type="ChEBI" id="CHEBI:57457"/>
    </ligand>
</feature>
<feature type="binding site" evidence="6">
    <location>
        <begin position="245"/>
        <end position="251"/>
    </location>
    <ligand>
        <name>GTP</name>
        <dbReference type="ChEBI" id="CHEBI:37565"/>
    </ligand>
</feature>
<dbReference type="InterPro" id="IPR027266">
    <property type="entry name" value="TrmE/GcvT-like"/>
</dbReference>
<keyword evidence="2 6" id="KW-0819">tRNA processing</keyword>
<keyword evidence="3 6" id="KW-0547">Nucleotide-binding</keyword>
<keyword evidence="6" id="KW-0479">Metal-binding</keyword>
<comment type="caution">
    <text evidence="6">Lacks conserved residue(s) required for the propagation of feature annotation.</text>
</comment>
<dbReference type="CDD" id="cd14858">
    <property type="entry name" value="TrmE_N"/>
    <property type="match status" value="1"/>
</dbReference>
<dbReference type="EC" id="3.6.-.-" evidence="6"/>
<dbReference type="AlphaFoldDB" id="A0A5B9E9I1"/>
<evidence type="ECO:0000256" key="7">
    <source>
        <dbReference type="RuleBase" id="RU003313"/>
    </source>
</evidence>
<keyword evidence="4 6" id="KW-0630">Potassium</keyword>
<dbReference type="GO" id="GO:0046872">
    <property type="term" value="F:metal ion binding"/>
    <property type="evidence" value="ECO:0007669"/>
    <property type="project" value="UniProtKB-KW"/>
</dbReference>
<dbReference type="OrthoDB" id="9805918at2"/>
<dbReference type="InterPro" id="IPR004520">
    <property type="entry name" value="GTPase_MnmE"/>
</dbReference>
<organism evidence="9 10">
    <name type="scientific">Terriglobus albidus</name>
    <dbReference type="NCBI Taxonomy" id="1592106"/>
    <lineage>
        <taxon>Bacteria</taxon>
        <taxon>Pseudomonadati</taxon>
        <taxon>Acidobacteriota</taxon>
        <taxon>Terriglobia</taxon>
        <taxon>Terriglobales</taxon>
        <taxon>Acidobacteriaceae</taxon>
        <taxon>Terriglobus</taxon>
    </lineage>
</organism>
<keyword evidence="10" id="KW-1185">Reference proteome</keyword>
<keyword evidence="6" id="KW-0460">Magnesium</keyword>
<evidence type="ECO:0000256" key="5">
    <source>
        <dbReference type="ARBA" id="ARBA00023134"/>
    </source>
</evidence>
<dbReference type="InterPro" id="IPR005225">
    <property type="entry name" value="Small_GTP-bd"/>
</dbReference>
<dbReference type="KEGG" id="talb:FTW19_02460"/>
<evidence type="ECO:0000313" key="9">
    <source>
        <dbReference type="EMBL" id="QEE26967.1"/>
    </source>
</evidence>
<dbReference type="GO" id="GO:0005525">
    <property type="term" value="F:GTP binding"/>
    <property type="evidence" value="ECO:0007669"/>
    <property type="project" value="UniProtKB-UniRule"/>
</dbReference>
<dbReference type="NCBIfam" id="NF003661">
    <property type="entry name" value="PRK05291.1-3"/>
    <property type="match status" value="1"/>
</dbReference>
<feature type="binding site" evidence="6">
    <location>
        <position position="230"/>
    </location>
    <ligand>
        <name>Mg(2+)</name>
        <dbReference type="ChEBI" id="CHEBI:18420"/>
    </ligand>
</feature>
<dbReference type="Gene3D" id="1.20.120.430">
    <property type="entry name" value="tRNA modification GTPase MnmE domain 2"/>
    <property type="match status" value="1"/>
</dbReference>
<dbReference type="PANTHER" id="PTHR42714">
    <property type="entry name" value="TRNA MODIFICATION GTPASE GTPBP3"/>
    <property type="match status" value="1"/>
</dbReference>
<dbReference type="NCBIfam" id="TIGR00231">
    <property type="entry name" value="small_GTP"/>
    <property type="match status" value="1"/>
</dbReference>
<feature type="binding site" evidence="6">
    <location>
        <position position="251"/>
    </location>
    <ligand>
        <name>Mg(2+)</name>
        <dbReference type="ChEBI" id="CHEBI:18420"/>
    </ligand>
</feature>
<reference evidence="9 10" key="1">
    <citation type="submission" date="2019-08" db="EMBL/GenBank/DDBJ databases">
        <title>Complete genome sequence of Terriglobus albidus strain ORNL.</title>
        <authorList>
            <person name="Podar M."/>
        </authorList>
    </citation>
    <scope>NUCLEOTIDE SEQUENCE [LARGE SCALE GENOMIC DNA]</scope>
    <source>
        <strain evidence="9 10">ORNL</strain>
    </source>
</reference>
<dbReference type="GO" id="GO:0005829">
    <property type="term" value="C:cytosol"/>
    <property type="evidence" value="ECO:0007669"/>
    <property type="project" value="TreeGrafter"/>
</dbReference>
<dbReference type="InterPro" id="IPR031168">
    <property type="entry name" value="G_TrmE"/>
</dbReference>
<feature type="binding site" evidence="6">
    <location>
        <position position="22"/>
    </location>
    <ligand>
        <name>(6S)-5-formyl-5,6,7,8-tetrahydrofolate</name>
        <dbReference type="ChEBI" id="CHEBI:57457"/>
    </ligand>
</feature>
<feature type="binding site" evidence="6">
    <location>
        <begin position="270"/>
        <end position="273"/>
    </location>
    <ligand>
        <name>GTP</name>
        <dbReference type="ChEBI" id="CHEBI:37565"/>
    </ligand>
</feature>
<dbReference type="Proteomes" id="UP000321820">
    <property type="component" value="Chromosome"/>
</dbReference>
<dbReference type="EMBL" id="CP042806">
    <property type="protein sequence ID" value="QEE26967.1"/>
    <property type="molecule type" value="Genomic_DNA"/>
</dbReference>
<dbReference type="InterPro" id="IPR027368">
    <property type="entry name" value="MnmE_dom2"/>
</dbReference>
<dbReference type="HAMAP" id="MF_00379">
    <property type="entry name" value="GTPase_MnmE"/>
    <property type="match status" value="1"/>
</dbReference>
<evidence type="ECO:0000256" key="1">
    <source>
        <dbReference type="ARBA" id="ARBA00011043"/>
    </source>
</evidence>
<comment type="cofactor">
    <cofactor evidence="6">
        <name>K(+)</name>
        <dbReference type="ChEBI" id="CHEBI:29103"/>
    </cofactor>
    <text evidence="6">Binds 1 potassium ion per subunit.</text>
</comment>
<dbReference type="Pfam" id="PF12631">
    <property type="entry name" value="MnmE_helical"/>
    <property type="match status" value="1"/>
</dbReference>
<dbReference type="GO" id="GO:0002098">
    <property type="term" value="P:tRNA wobble uridine modification"/>
    <property type="evidence" value="ECO:0007669"/>
    <property type="project" value="TreeGrafter"/>
</dbReference>
<comment type="function">
    <text evidence="6">Exhibits a very high intrinsic GTPase hydrolysis rate. Involved in the addition of a carboxymethylaminomethyl (cmnm) group at the wobble position (U34) of certain tRNAs, forming tRNA-cmnm(5)s(2)U34.</text>
</comment>
<evidence type="ECO:0000256" key="6">
    <source>
        <dbReference type="HAMAP-Rule" id="MF_00379"/>
    </source>
</evidence>
<dbReference type="Pfam" id="PF01926">
    <property type="entry name" value="MMR_HSR1"/>
    <property type="match status" value="1"/>
</dbReference>
<dbReference type="RefSeq" id="WP_147646163.1">
    <property type="nucleotide sequence ID" value="NZ_CP042806.1"/>
</dbReference>
<feature type="binding site" evidence="6">
    <location>
        <position position="442"/>
    </location>
    <ligand>
        <name>(6S)-5-formyl-5,6,7,8-tetrahydrofolate</name>
        <dbReference type="ChEBI" id="CHEBI:57457"/>
    </ligand>
</feature>
<feature type="domain" description="TrmE-type G" evidence="8">
    <location>
        <begin position="216"/>
        <end position="364"/>
    </location>
</feature>
<dbReference type="CDD" id="cd04164">
    <property type="entry name" value="trmE"/>
    <property type="match status" value="1"/>
</dbReference>
<evidence type="ECO:0000256" key="3">
    <source>
        <dbReference type="ARBA" id="ARBA00022741"/>
    </source>
</evidence>
<comment type="similarity">
    <text evidence="1 6 7">Belongs to the TRAFAC class TrmE-Era-EngA-EngB-Septin-like GTPase superfamily. TrmE GTPase family.</text>
</comment>
<dbReference type="PROSITE" id="PS51709">
    <property type="entry name" value="G_TRME"/>
    <property type="match status" value="1"/>
</dbReference>
<dbReference type="Pfam" id="PF10396">
    <property type="entry name" value="TrmE_N"/>
    <property type="match status" value="1"/>
</dbReference>
<evidence type="ECO:0000256" key="4">
    <source>
        <dbReference type="ARBA" id="ARBA00022958"/>
    </source>
</evidence>